<dbReference type="SMART" id="SM00028">
    <property type="entry name" value="TPR"/>
    <property type="match status" value="2"/>
</dbReference>
<evidence type="ECO:0000256" key="5">
    <source>
        <dbReference type="PROSITE-ProRule" id="PRU00339"/>
    </source>
</evidence>
<protein>
    <recommendedName>
        <fullName evidence="7">RNA-polymerase II-associated protein 3-like C-terminal domain-containing protein</fullName>
    </recommendedName>
</protein>
<evidence type="ECO:0000256" key="2">
    <source>
        <dbReference type="ARBA" id="ARBA00022490"/>
    </source>
</evidence>
<dbReference type="Gene3D" id="1.25.40.10">
    <property type="entry name" value="Tetratricopeptide repeat domain"/>
    <property type="match status" value="1"/>
</dbReference>
<evidence type="ECO:0000256" key="6">
    <source>
        <dbReference type="SAM" id="MobiDB-lite"/>
    </source>
</evidence>
<dbReference type="GO" id="GO:0031072">
    <property type="term" value="F:heat shock protein binding"/>
    <property type="evidence" value="ECO:0007669"/>
    <property type="project" value="TreeGrafter"/>
</dbReference>
<gene>
    <name evidence="8" type="ORF">ONE63_007752</name>
</gene>
<dbReference type="AlphaFoldDB" id="A0AAV7XSW9"/>
<comment type="caution">
    <text evidence="8">The sequence shown here is derived from an EMBL/GenBank/DDBJ whole genome shotgun (WGS) entry which is preliminary data.</text>
</comment>
<feature type="domain" description="RNA-polymerase II-associated protein 3-like C-terminal" evidence="7">
    <location>
        <begin position="514"/>
        <end position="605"/>
    </location>
</feature>
<evidence type="ECO:0000313" key="9">
    <source>
        <dbReference type="Proteomes" id="UP001075354"/>
    </source>
</evidence>
<dbReference type="PROSITE" id="PS50005">
    <property type="entry name" value="TPR"/>
    <property type="match status" value="2"/>
</dbReference>
<dbReference type="Pfam" id="PF13877">
    <property type="entry name" value="RPAP3_C"/>
    <property type="match status" value="1"/>
</dbReference>
<sequence>MSVNDGKMKSRKQTLLQKYDMLVDCLSFEHIEKCSKVKELEKIIKILRSGEEGFYPHLEKAAVEKLQTLSPNNPILRVETPVVPTSTLGPQERARVQNEMQRWTQEMSSRENELRSSESVRIDETPVRNSFVSRTLTEKNMMNNASSGKPKEKVPRKCVPNDYNFWDKFDADGEVLKMDLEEERLSEKKWVEKKQQEESKKLKGKETLEDKSSIKERLNEIMVLGTGAGDGLSLPEKELISQQERQKGNECFRNQELTKALEHYTRSMAYLMTVEAVNNRAQTFLKLADYPGALEDCNKVLAIDPGNVKAYYRRGVAFFSCEKFQNALEDFEKALELNPDDKNIQDFLQKTRGKIGVPVSSKRVRMAIQTKSQSSSVVEEVSSSDTNDKYYPFFNTSPNEDIALNAIGTAKVMCRCNGTPGFIKRVQSLEDIKDHGRICLRRNTRPQNKDKDKAHANQKTVDTMDSIQQKSKIGESANNNRNVQKETEKFNGHNSEGKTSNASSNALANLEKLKSPFSFSVFWSSIKNINDLPSVAKALRALSPDQIAKVVDNKLEEKMLTLFILALRAHFSLPDEWGVVQRYLHSFTQLPRFSFVNMMLDKTTKKELELLLNDAEQLGLRVLDLLQLYGLTTCA</sequence>
<reference evidence="8" key="1">
    <citation type="submission" date="2022-12" db="EMBL/GenBank/DDBJ databases">
        <title>Chromosome-level genome assembly of the bean flower thrips Megalurothrips usitatus.</title>
        <authorList>
            <person name="Ma L."/>
            <person name="Liu Q."/>
            <person name="Li H."/>
            <person name="Cai W."/>
        </authorList>
    </citation>
    <scope>NUCLEOTIDE SEQUENCE</scope>
    <source>
        <strain evidence="8">Cailab_2022a</strain>
    </source>
</reference>
<dbReference type="PANTHER" id="PTHR45984">
    <property type="entry name" value="RNA (RNA) POLYMERASE II ASSOCIATED PROTEIN HOMOLOG"/>
    <property type="match status" value="1"/>
</dbReference>
<name>A0AAV7XSW9_9NEOP</name>
<dbReference type="Pfam" id="PF00515">
    <property type="entry name" value="TPR_1"/>
    <property type="match status" value="1"/>
</dbReference>
<dbReference type="InterPro" id="IPR025986">
    <property type="entry name" value="RPAP3-like_C"/>
</dbReference>
<evidence type="ECO:0000256" key="3">
    <source>
        <dbReference type="ARBA" id="ARBA00022737"/>
    </source>
</evidence>
<dbReference type="SUPFAM" id="SSF48452">
    <property type="entry name" value="TPR-like"/>
    <property type="match status" value="1"/>
</dbReference>
<dbReference type="Proteomes" id="UP001075354">
    <property type="component" value="Chromosome 5"/>
</dbReference>
<feature type="repeat" description="TPR" evidence="5">
    <location>
        <begin position="274"/>
        <end position="307"/>
    </location>
</feature>
<dbReference type="GO" id="GO:0005829">
    <property type="term" value="C:cytosol"/>
    <property type="evidence" value="ECO:0007669"/>
    <property type="project" value="TreeGrafter"/>
</dbReference>
<comment type="subcellular location">
    <subcellularLocation>
        <location evidence="1">Cytoplasm</location>
    </subcellularLocation>
</comment>
<dbReference type="InterPro" id="IPR019734">
    <property type="entry name" value="TPR_rpt"/>
</dbReference>
<evidence type="ECO:0000259" key="7">
    <source>
        <dbReference type="Pfam" id="PF13877"/>
    </source>
</evidence>
<organism evidence="8 9">
    <name type="scientific">Megalurothrips usitatus</name>
    <name type="common">bean blossom thrips</name>
    <dbReference type="NCBI Taxonomy" id="439358"/>
    <lineage>
        <taxon>Eukaryota</taxon>
        <taxon>Metazoa</taxon>
        <taxon>Ecdysozoa</taxon>
        <taxon>Arthropoda</taxon>
        <taxon>Hexapoda</taxon>
        <taxon>Insecta</taxon>
        <taxon>Pterygota</taxon>
        <taxon>Neoptera</taxon>
        <taxon>Paraneoptera</taxon>
        <taxon>Thysanoptera</taxon>
        <taxon>Terebrantia</taxon>
        <taxon>Thripoidea</taxon>
        <taxon>Thripidae</taxon>
        <taxon>Megalurothrips</taxon>
    </lineage>
</organism>
<dbReference type="InterPro" id="IPR051982">
    <property type="entry name" value="CiliaryAsmbly_MitoImport"/>
</dbReference>
<evidence type="ECO:0000313" key="8">
    <source>
        <dbReference type="EMBL" id="KAJ1527803.1"/>
    </source>
</evidence>
<proteinExistence type="predicted"/>
<feature type="region of interest" description="Disordered" evidence="6">
    <location>
        <begin position="440"/>
        <end position="482"/>
    </location>
</feature>
<dbReference type="PROSITE" id="PS50293">
    <property type="entry name" value="TPR_REGION"/>
    <property type="match status" value="1"/>
</dbReference>
<accession>A0AAV7XSW9</accession>
<dbReference type="GO" id="GO:0005739">
    <property type="term" value="C:mitochondrion"/>
    <property type="evidence" value="ECO:0007669"/>
    <property type="project" value="TreeGrafter"/>
</dbReference>
<evidence type="ECO:0000256" key="4">
    <source>
        <dbReference type="ARBA" id="ARBA00022803"/>
    </source>
</evidence>
<dbReference type="InterPro" id="IPR011990">
    <property type="entry name" value="TPR-like_helical_dom_sf"/>
</dbReference>
<keyword evidence="4 5" id="KW-0802">TPR repeat</keyword>
<keyword evidence="2" id="KW-0963">Cytoplasm</keyword>
<evidence type="ECO:0000256" key="1">
    <source>
        <dbReference type="ARBA" id="ARBA00004496"/>
    </source>
</evidence>
<keyword evidence="9" id="KW-1185">Reference proteome</keyword>
<keyword evidence="3" id="KW-0677">Repeat</keyword>
<dbReference type="PANTHER" id="PTHR45984:SF1">
    <property type="entry name" value="SPAG1 AXONEMAL DYNEIN ASSEMBLY FACTOR"/>
    <property type="match status" value="1"/>
</dbReference>
<feature type="repeat" description="TPR" evidence="5">
    <location>
        <begin position="308"/>
        <end position="341"/>
    </location>
</feature>
<feature type="compositionally biased region" description="Polar residues" evidence="6">
    <location>
        <begin position="457"/>
        <end position="482"/>
    </location>
</feature>
<dbReference type="GO" id="GO:0006626">
    <property type="term" value="P:protein targeting to mitochondrion"/>
    <property type="evidence" value="ECO:0007669"/>
    <property type="project" value="TreeGrafter"/>
</dbReference>
<dbReference type="EMBL" id="JAPTSV010000005">
    <property type="protein sequence ID" value="KAJ1527803.1"/>
    <property type="molecule type" value="Genomic_DNA"/>
</dbReference>